<dbReference type="InterPro" id="IPR041373">
    <property type="entry name" value="RT_RNaseH"/>
</dbReference>
<sequence>MSPINALLTRKRKRQKTEWTPEAQEAFQKIKDALVSAPVLSSPDFSKPFVIQTDASDTGLGAVLTQDLDGDERVIAYASRSLTKAERNYSVTERECLAVLFALEKFRPYVEGTHFTIVTDHYSLLWLNRMKDPAGKLARWSVKLNQFSFDLVHRKGKLNVVPDALSRLPAEIAAVDIDSFLGVNLNETLSPILKEIPHGKSRTVSCIGSYPGMGGVDNLCRLCHCRRVDN</sequence>
<evidence type="ECO:0000313" key="8">
    <source>
        <dbReference type="EMBL" id="KAH0821183.1"/>
    </source>
</evidence>
<gene>
    <name evidence="8" type="ORF">GEV33_001608</name>
</gene>
<dbReference type="PANTHER" id="PTHR34072:SF52">
    <property type="entry name" value="RIBONUCLEASE H"/>
    <property type="match status" value="1"/>
</dbReference>
<dbReference type="EMBL" id="JABDTM020009131">
    <property type="protein sequence ID" value="KAH0821183.1"/>
    <property type="molecule type" value="Genomic_DNA"/>
</dbReference>
<accession>A0A8J6LJE6</accession>
<reference evidence="8" key="2">
    <citation type="submission" date="2021-08" db="EMBL/GenBank/DDBJ databases">
        <authorList>
            <person name="Eriksson T."/>
        </authorList>
    </citation>
    <scope>NUCLEOTIDE SEQUENCE</scope>
    <source>
        <strain evidence="8">Stoneville</strain>
        <tissue evidence="8">Whole head</tissue>
    </source>
</reference>
<dbReference type="GO" id="GO:0003964">
    <property type="term" value="F:RNA-directed DNA polymerase activity"/>
    <property type="evidence" value="ECO:0007669"/>
    <property type="project" value="UniProtKB-KW"/>
</dbReference>
<evidence type="ECO:0000256" key="4">
    <source>
        <dbReference type="ARBA" id="ARBA00022759"/>
    </source>
</evidence>
<evidence type="ECO:0000259" key="7">
    <source>
        <dbReference type="Pfam" id="PF17917"/>
    </source>
</evidence>
<dbReference type="Gene3D" id="3.10.20.370">
    <property type="match status" value="1"/>
</dbReference>
<keyword evidence="9" id="KW-1185">Reference proteome</keyword>
<evidence type="ECO:0000256" key="3">
    <source>
        <dbReference type="ARBA" id="ARBA00022722"/>
    </source>
</evidence>
<keyword evidence="2" id="KW-0548">Nucleotidyltransferase</keyword>
<keyword evidence="1" id="KW-0808">Transferase</keyword>
<protein>
    <recommendedName>
        <fullName evidence="7">Reverse transcriptase RNase H-like domain-containing protein</fullName>
    </recommendedName>
</protein>
<dbReference type="PANTHER" id="PTHR34072">
    <property type="entry name" value="ENZYMATIC POLYPROTEIN-RELATED"/>
    <property type="match status" value="1"/>
</dbReference>
<keyword evidence="3" id="KW-0540">Nuclease</keyword>
<dbReference type="SUPFAM" id="SSF56672">
    <property type="entry name" value="DNA/RNA polymerases"/>
    <property type="match status" value="1"/>
</dbReference>
<evidence type="ECO:0000313" key="9">
    <source>
        <dbReference type="Proteomes" id="UP000719412"/>
    </source>
</evidence>
<organism evidence="8 9">
    <name type="scientific">Tenebrio molitor</name>
    <name type="common">Yellow mealworm beetle</name>
    <dbReference type="NCBI Taxonomy" id="7067"/>
    <lineage>
        <taxon>Eukaryota</taxon>
        <taxon>Metazoa</taxon>
        <taxon>Ecdysozoa</taxon>
        <taxon>Arthropoda</taxon>
        <taxon>Hexapoda</taxon>
        <taxon>Insecta</taxon>
        <taxon>Pterygota</taxon>
        <taxon>Neoptera</taxon>
        <taxon>Endopterygota</taxon>
        <taxon>Coleoptera</taxon>
        <taxon>Polyphaga</taxon>
        <taxon>Cucujiformia</taxon>
        <taxon>Tenebrionidae</taxon>
        <taxon>Tenebrio</taxon>
    </lineage>
</organism>
<reference evidence="8" key="1">
    <citation type="journal article" date="2020" name="J Insects Food Feed">
        <title>The yellow mealworm (Tenebrio molitor) genome: a resource for the emerging insects as food and feed industry.</title>
        <authorList>
            <person name="Eriksson T."/>
            <person name="Andere A."/>
            <person name="Kelstrup H."/>
            <person name="Emery V."/>
            <person name="Picard C."/>
        </authorList>
    </citation>
    <scope>NUCLEOTIDE SEQUENCE</scope>
    <source>
        <strain evidence="8">Stoneville</strain>
        <tissue evidence="8">Whole head</tissue>
    </source>
</reference>
<proteinExistence type="predicted"/>
<feature type="domain" description="Reverse transcriptase RNase H-like" evidence="7">
    <location>
        <begin position="44"/>
        <end position="147"/>
    </location>
</feature>
<dbReference type="GO" id="GO:0016787">
    <property type="term" value="F:hydrolase activity"/>
    <property type="evidence" value="ECO:0007669"/>
    <property type="project" value="UniProtKB-KW"/>
</dbReference>
<keyword evidence="5" id="KW-0378">Hydrolase</keyword>
<keyword evidence="6" id="KW-0695">RNA-directed DNA polymerase</keyword>
<dbReference type="FunFam" id="3.10.20.370:FF:000001">
    <property type="entry name" value="Retrovirus-related Pol polyprotein from transposon 17.6-like protein"/>
    <property type="match status" value="1"/>
</dbReference>
<name>A0A8J6LJE6_TENMO</name>
<dbReference type="Proteomes" id="UP000719412">
    <property type="component" value="Unassembled WGS sequence"/>
</dbReference>
<dbReference type="GO" id="GO:0004519">
    <property type="term" value="F:endonuclease activity"/>
    <property type="evidence" value="ECO:0007669"/>
    <property type="project" value="UniProtKB-KW"/>
</dbReference>
<evidence type="ECO:0000256" key="1">
    <source>
        <dbReference type="ARBA" id="ARBA00022679"/>
    </source>
</evidence>
<evidence type="ECO:0000256" key="6">
    <source>
        <dbReference type="ARBA" id="ARBA00022918"/>
    </source>
</evidence>
<evidence type="ECO:0000256" key="5">
    <source>
        <dbReference type="ARBA" id="ARBA00022801"/>
    </source>
</evidence>
<dbReference type="InterPro" id="IPR043502">
    <property type="entry name" value="DNA/RNA_pol_sf"/>
</dbReference>
<keyword evidence="4" id="KW-0255">Endonuclease</keyword>
<dbReference type="CDD" id="cd09274">
    <property type="entry name" value="RNase_HI_RT_Ty3"/>
    <property type="match status" value="1"/>
</dbReference>
<comment type="caution">
    <text evidence="8">The sequence shown here is derived from an EMBL/GenBank/DDBJ whole genome shotgun (WGS) entry which is preliminary data.</text>
</comment>
<dbReference type="AlphaFoldDB" id="A0A8J6LJE6"/>
<dbReference type="Pfam" id="PF17917">
    <property type="entry name" value="RT_RNaseH"/>
    <property type="match status" value="1"/>
</dbReference>
<evidence type="ECO:0000256" key="2">
    <source>
        <dbReference type="ARBA" id="ARBA00022695"/>
    </source>
</evidence>